<organism evidence="3 4">
    <name type="scientific">Cylindrobasidium torrendii FP15055 ss-10</name>
    <dbReference type="NCBI Taxonomy" id="1314674"/>
    <lineage>
        <taxon>Eukaryota</taxon>
        <taxon>Fungi</taxon>
        <taxon>Dikarya</taxon>
        <taxon>Basidiomycota</taxon>
        <taxon>Agaricomycotina</taxon>
        <taxon>Agaricomycetes</taxon>
        <taxon>Agaricomycetidae</taxon>
        <taxon>Agaricales</taxon>
        <taxon>Marasmiineae</taxon>
        <taxon>Physalacriaceae</taxon>
        <taxon>Cylindrobasidium</taxon>
    </lineage>
</organism>
<dbReference type="OrthoDB" id="2874149at2759"/>
<feature type="region of interest" description="Disordered" evidence="1">
    <location>
        <begin position="371"/>
        <end position="392"/>
    </location>
</feature>
<protein>
    <submittedName>
        <fullName evidence="3">Uncharacterized protein</fullName>
    </submittedName>
</protein>
<dbReference type="Proteomes" id="UP000054007">
    <property type="component" value="Unassembled WGS sequence"/>
</dbReference>
<evidence type="ECO:0000256" key="2">
    <source>
        <dbReference type="SAM" id="Phobius"/>
    </source>
</evidence>
<keyword evidence="2" id="KW-0472">Membrane</keyword>
<evidence type="ECO:0000313" key="4">
    <source>
        <dbReference type="Proteomes" id="UP000054007"/>
    </source>
</evidence>
<proteinExistence type="predicted"/>
<dbReference type="EMBL" id="KN880562">
    <property type="protein sequence ID" value="KIY66201.1"/>
    <property type="molecule type" value="Genomic_DNA"/>
</dbReference>
<feature type="transmembrane region" description="Helical" evidence="2">
    <location>
        <begin position="12"/>
        <end position="29"/>
    </location>
</feature>
<accession>A0A0D7B9L9</accession>
<evidence type="ECO:0000256" key="1">
    <source>
        <dbReference type="SAM" id="MobiDB-lite"/>
    </source>
</evidence>
<feature type="transmembrane region" description="Helical" evidence="2">
    <location>
        <begin position="189"/>
        <end position="210"/>
    </location>
</feature>
<keyword evidence="4" id="KW-1185">Reference proteome</keyword>
<evidence type="ECO:0000313" key="3">
    <source>
        <dbReference type="EMBL" id="KIY66201.1"/>
    </source>
</evidence>
<gene>
    <name evidence="3" type="ORF">CYLTODRAFT_491667</name>
</gene>
<keyword evidence="2" id="KW-0812">Transmembrane</keyword>
<feature type="transmembrane region" description="Helical" evidence="2">
    <location>
        <begin position="106"/>
        <end position="124"/>
    </location>
</feature>
<name>A0A0D7B9L9_9AGAR</name>
<sequence length="426" mass="46816">MIHLPPSESALAVLSMLTLLPLLFSLVFAPSNMRKIAGFWFTGTLLTTGVAVAVFCDTLVVNPFEGWCLFVERYMVVTSIGTLTALLVMARRIHTSAAEDSTPGKGLFFLDAAVVLATTTYATLGQAFSQRDPVGIAVPKPTGLYSDACFPFTQDISLGVVFTDAPHIVLSICIIIYAVLALRVGLSMVLLMVIALLNVTYFLPLIVVRATTDVSVQYEMEHRWLILAEAALWAIFWTWRSATTGQVQRTFAEVHEMEKLQMPRVNLSVHRPKFNVNLHMPVISLPRLNKLNSPEKCDDLTLTQTGVDGKIGLHSHDTILRAARKTWTSQYEAMSIKDVGGLLPPTKEGEQAPMLPPLPAIYRNQDGRFTHKNSAPGPVSLASPPKKCKDTSPRVQAPAMVVYPFMAGNEDIIERLPGDEKPLMAM</sequence>
<dbReference type="AlphaFoldDB" id="A0A0D7B9L9"/>
<feature type="transmembrane region" description="Helical" evidence="2">
    <location>
        <begin position="165"/>
        <end position="182"/>
    </location>
</feature>
<keyword evidence="2" id="KW-1133">Transmembrane helix</keyword>
<reference evidence="3 4" key="1">
    <citation type="journal article" date="2015" name="Fungal Genet. Biol.">
        <title>Evolution of novel wood decay mechanisms in Agaricales revealed by the genome sequences of Fistulina hepatica and Cylindrobasidium torrendii.</title>
        <authorList>
            <person name="Floudas D."/>
            <person name="Held B.W."/>
            <person name="Riley R."/>
            <person name="Nagy L.G."/>
            <person name="Koehler G."/>
            <person name="Ransdell A.S."/>
            <person name="Younus H."/>
            <person name="Chow J."/>
            <person name="Chiniquy J."/>
            <person name="Lipzen A."/>
            <person name="Tritt A."/>
            <person name="Sun H."/>
            <person name="Haridas S."/>
            <person name="LaButti K."/>
            <person name="Ohm R.A."/>
            <person name="Kues U."/>
            <person name="Blanchette R.A."/>
            <person name="Grigoriev I.V."/>
            <person name="Minto R.E."/>
            <person name="Hibbett D.S."/>
        </authorList>
    </citation>
    <scope>NUCLEOTIDE SEQUENCE [LARGE SCALE GENOMIC DNA]</scope>
    <source>
        <strain evidence="3 4">FP15055 ss-10</strain>
    </source>
</reference>
<feature type="transmembrane region" description="Helical" evidence="2">
    <location>
        <begin position="75"/>
        <end position="94"/>
    </location>
</feature>
<feature type="transmembrane region" description="Helical" evidence="2">
    <location>
        <begin position="36"/>
        <end position="55"/>
    </location>
</feature>